<proteinExistence type="predicted"/>
<reference evidence="1 2" key="1">
    <citation type="submission" date="2018-11" db="EMBL/GenBank/DDBJ databases">
        <title>Phylogenetic determinants of toxin gene distribution in genomes of Brevibacillus laterosporus.</title>
        <authorList>
            <person name="Glare T.R."/>
            <person name="Durrant A."/>
            <person name="Berry C."/>
            <person name="Palma L."/>
            <person name="Ormskirk M."/>
            <person name="Cox M.O."/>
        </authorList>
    </citation>
    <scope>NUCLEOTIDE SEQUENCE [LARGE SCALE GENOMIC DNA]</scope>
    <source>
        <strain evidence="1 2">1821L</strain>
    </source>
</reference>
<sequence>MERNLHEDLEICNTATEGAWNADRVEWPGNENLRHWVMTHEDGLACAVSYEDARFIAEARDGWPHAIERALSAEADVERLRKIIDRIYAYVQEKWEEEPEREAQIAYCRVLFEIERSEREEVSLDDKA</sequence>
<protein>
    <submittedName>
        <fullName evidence="1">Uncharacterized protein</fullName>
    </submittedName>
</protein>
<organism evidence="1 2">
    <name type="scientific">Brevibacillus laterosporus</name>
    <name type="common">Bacillus laterosporus</name>
    <dbReference type="NCBI Taxonomy" id="1465"/>
    <lineage>
        <taxon>Bacteria</taxon>
        <taxon>Bacillati</taxon>
        <taxon>Bacillota</taxon>
        <taxon>Bacilli</taxon>
        <taxon>Bacillales</taxon>
        <taxon>Paenibacillaceae</taxon>
        <taxon>Brevibacillus</taxon>
    </lineage>
</organism>
<gene>
    <name evidence="1" type="ORF">EEL30_15550</name>
</gene>
<dbReference type="AlphaFoldDB" id="A0A518V9A9"/>
<dbReference type="Proteomes" id="UP000319432">
    <property type="component" value="Chromosome"/>
</dbReference>
<evidence type="ECO:0000313" key="2">
    <source>
        <dbReference type="Proteomes" id="UP000319432"/>
    </source>
</evidence>
<evidence type="ECO:0000313" key="1">
    <source>
        <dbReference type="EMBL" id="QDX93586.1"/>
    </source>
</evidence>
<keyword evidence="2" id="KW-1185">Reference proteome</keyword>
<accession>A0A518V9A9</accession>
<dbReference type="OrthoDB" id="2476824at2"/>
<dbReference type="EMBL" id="CP033464">
    <property type="protein sequence ID" value="QDX93586.1"/>
    <property type="molecule type" value="Genomic_DNA"/>
</dbReference>
<name>A0A518V9A9_BRELA</name>